<keyword evidence="3" id="KW-1133">Transmembrane helix</keyword>
<feature type="region of interest" description="Disordered" evidence="2">
    <location>
        <begin position="1"/>
        <end position="48"/>
    </location>
</feature>
<reference evidence="4" key="1">
    <citation type="journal article" date="2017" name="Appl. Environ. Microbiol.">
        <title>Molecular characterization of an Endozoicomonas-like organism causing infection in king scallop Pecten maximus L.</title>
        <authorList>
            <person name="Cano I."/>
            <person name="van Aerle R."/>
            <person name="Ross S."/>
            <person name="Verner-Jeffreys D.W."/>
            <person name="Paley R.K."/>
            <person name="Rimmer G."/>
            <person name="Ryder D."/>
            <person name="Hooper P."/>
            <person name="Stone D."/>
            <person name="Feist S.W."/>
        </authorList>
    </citation>
    <scope>NUCLEOTIDE SEQUENCE</scope>
</reference>
<gene>
    <name evidence="4" type="primary">smc_3</name>
    <name evidence="4" type="ORF">CI610_00205</name>
</gene>
<name>A0A2H9TC02_9ZZZZ</name>
<feature type="compositionally biased region" description="Basic residues" evidence="2">
    <location>
        <begin position="23"/>
        <end position="42"/>
    </location>
</feature>
<evidence type="ECO:0000256" key="1">
    <source>
        <dbReference type="SAM" id="Coils"/>
    </source>
</evidence>
<organism evidence="4">
    <name type="scientific">invertebrate metagenome</name>
    <dbReference type="NCBI Taxonomy" id="1711999"/>
    <lineage>
        <taxon>unclassified sequences</taxon>
        <taxon>metagenomes</taxon>
        <taxon>organismal metagenomes</taxon>
    </lineage>
</organism>
<evidence type="ECO:0000256" key="3">
    <source>
        <dbReference type="SAM" id="Phobius"/>
    </source>
</evidence>
<sequence length="255" mass="28604">MEDTTISNDTPDFSLSAEDSSARRRAGNARTVHRPPTKKKDRSHTSSSGTRLGWLMLLLLIVLGSVGSWQFYTLNHQIADQDTRLDQAVANLESVTGALSATGKTLNQSDSDTKSELKVINSEIRKLWDVSNKRNRRWIEENQDTVEKLEQQITGTTRQIASAVNDLKQVKSVILDNKKLAQQVKNIGAEQLSSVARLESLVRQLTQIRQQMTEVNKQLASQKEAVKSIDAFRLQVNRKLQQLEQSIRAQADPEG</sequence>
<feature type="compositionally biased region" description="Polar residues" evidence="2">
    <location>
        <begin position="1"/>
        <end position="19"/>
    </location>
</feature>
<keyword evidence="3" id="KW-0472">Membrane</keyword>
<accession>A0A2H9TC02</accession>
<feature type="transmembrane region" description="Helical" evidence="3">
    <location>
        <begin position="52"/>
        <end position="72"/>
    </location>
</feature>
<comment type="caution">
    <text evidence="4">The sequence shown here is derived from an EMBL/GenBank/DDBJ whole genome shotgun (WGS) entry which is preliminary data.</text>
</comment>
<keyword evidence="3" id="KW-0812">Transmembrane</keyword>
<dbReference type="AlphaFoldDB" id="A0A2H9TC02"/>
<protein>
    <submittedName>
        <fullName evidence="4">Chromosome partition protein Smc</fullName>
    </submittedName>
</protein>
<evidence type="ECO:0000313" key="4">
    <source>
        <dbReference type="EMBL" id="PJE80780.1"/>
    </source>
</evidence>
<evidence type="ECO:0000256" key="2">
    <source>
        <dbReference type="SAM" id="MobiDB-lite"/>
    </source>
</evidence>
<keyword evidence="1" id="KW-0175">Coiled coil</keyword>
<dbReference type="EMBL" id="NSIT01000005">
    <property type="protein sequence ID" value="PJE80780.1"/>
    <property type="molecule type" value="Genomic_DNA"/>
</dbReference>
<feature type="coiled-coil region" evidence="1">
    <location>
        <begin position="198"/>
        <end position="225"/>
    </location>
</feature>
<feature type="coiled-coil region" evidence="1">
    <location>
        <begin position="139"/>
        <end position="166"/>
    </location>
</feature>
<proteinExistence type="predicted"/>